<evidence type="ECO:0000256" key="6">
    <source>
        <dbReference type="RuleBase" id="RU361187"/>
    </source>
</evidence>
<protein>
    <submittedName>
        <fullName evidence="9">Beta-xylosidase</fullName>
    </submittedName>
</protein>
<dbReference type="Pfam" id="PF04616">
    <property type="entry name" value="Glyco_hydro_43"/>
    <property type="match status" value="1"/>
</dbReference>
<dbReference type="CDD" id="cd09001">
    <property type="entry name" value="GH43_FsAxh1-like"/>
    <property type="match status" value="1"/>
</dbReference>
<evidence type="ECO:0000256" key="4">
    <source>
        <dbReference type="PIRSR" id="PIRSR606710-1"/>
    </source>
</evidence>
<keyword evidence="10" id="KW-1185">Reference proteome</keyword>
<dbReference type="InterPro" id="IPR013320">
    <property type="entry name" value="ConA-like_dom_sf"/>
</dbReference>
<evidence type="ECO:0000313" key="10">
    <source>
        <dbReference type="Proteomes" id="UP000199024"/>
    </source>
</evidence>
<gene>
    <name evidence="9" type="ORF">SAMN05421771_3319</name>
</gene>
<feature type="site" description="Important for catalytic activity, responsible for pKa modulation of the active site Glu and correct orientation of both the proton donor and substrate" evidence="5">
    <location>
        <position position="143"/>
    </location>
</feature>
<accession>A0A1I6MQR6</accession>
<sequence length="504" mass="56171">MKILKSLILFCCCTSLSAQTYKNPVLLADYSDPDVIRDGNDYYLIASSFHFVPGIPILHSKDLVHWELSGHVVQRLNFSPAYDMVGGNRYAGGIWAPSVRFHQGLFYVYFPTPAEGIFVSTAPKMTGPWTEPVAVIAGPGFEDPCPFWDDDGKAWLVHSRLGAGPLILHRMAEDGKSVLDAGRVIVQDPKALPTLEGPKFYKRNGWYYIFAPMGGVGEGSQAVLRARNIEGPYEHRIVLSQGDTKINGPHQGGYVETPDGRGWFLHFQQRGAQGRIVHLEPVVWKDDWPIIGNVGEPVSEGPLPVAISGAAKMKPQTSDDFNAPTLSPMWEWNHNPEDTLWSLKEHKGYLRMHPGYAFDLMHARNTLTEVMQDEALDFTVRMDARHMKDGDHAGISLFDRSLSSLAVVQKAEGKQLIFTSMGHETPGPPISTGTIELSLRFNGDTVSYFYSVNEGKTFLPLGTPVRMAFSWWKGARPAIFSYTTDSQPHPNHFVDIDWAHYTAQ</sequence>
<evidence type="ECO:0000256" key="1">
    <source>
        <dbReference type="ARBA" id="ARBA00009865"/>
    </source>
</evidence>
<dbReference type="PANTHER" id="PTHR42812:SF12">
    <property type="entry name" value="BETA-XYLOSIDASE-RELATED"/>
    <property type="match status" value="1"/>
</dbReference>
<dbReference type="InterPro" id="IPR006710">
    <property type="entry name" value="Glyco_hydro_43"/>
</dbReference>
<feature type="chain" id="PRO_5011694041" evidence="7">
    <location>
        <begin position="19"/>
        <end position="504"/>
    </location>
</feature>
<comment type="similarity">
    <text evidence="1 6">Belongs to the glycosyl hydrolase 43 family.</text>
</comment>
<evidence type="ECO:0000256" key="5">
    <source>
        <dbReference type="PIRSR" id="PIRSR606710-2"/>
    </source>
</evidence>
<dbReference type="Gene3D" id="2.115.10.20">
    <property type="entry name" value="Glycosyl hydrolase domain, family 43"/>
    <property type="match status" value="1"/>
</dbReference>
<reference evidence="9 10" key="1">
    <citation type="submission" date="2016-10" db="EMBL/GenBank/DDBJ databases">
        <authorList>
            <person name="de Groot N.N."/>
        </authorList>
    </citation>
    <scope>NUCLEOTIDE SEQUENCE [LARGE SCALE GENOMIC DNA]</scope>
    <source>
        <strain evidence="9 10">DSM 21001</strain>
    </source>
</reference>
<dbReference type="RefSeq" id="WP_089840744.1">
    <property type="nucleotide sequence ID" value="NZ_FOZL01000001.1"/>
</dbReference>
<evidence type="ECO:0000259" key="8">
    <source>
        <dbReference type="Pfam" id="PF17851"/>
    </source>
</evidence>
<dbReference type="Proteomes" id="UP000199024">
    <property type="component" value="Unassembled WGS sequence"/>
</dbReference>
<keyword evidence="3 6" id="KW-0326">Glycosidase</keyword>
<evidence type="ECO:0000256" key="3">
    <source>
        <dbReference type="ARBA" id="ARBA00023295"/>
    </source>
</evidence>
<evidence type="ECO:0000256" key="2">
    <source>
        <dbReference type="ARBA" id="ARBA00022801"/>
    </source>
</evidence>
<name>A0A1I6MQR6_9BACT</name>
<evidence type="ECO:0000256" key="7">
    <source>
        <dbReference type="SAM" id="SignalP"/>
    </source>
</evidence>
<dbReference type="GO" id="GO:0004553">
    <property type="term" value="F:hydrolase activity, hydrolyzing O-glycosyl compounds"/>
    <property type="evidence" value="ECO:0007669"/>
    <property type="project" value="InterPro"/>
</dbReference>
<dbReference type="SUPFAM" id="SSF75005">
    <property type="entry name" value="Arabinanase/levansucrase/invertase"/>
    <property type="match status" value="1"/>
</dbReference>
<feature type="active site" description="Proton donor" evidence="4">
    <location>
        <position position="196"/>
    </location>
</feature>
<proteinExistence type="inferred from homology"/>
<dbReference type="Pfam" id="PF17851">
    <property type="entry name" value="GH43_C2"/>
    <property type="match status" value="1"/>
</dbReference>
<dbReference type="Gene3D" id="2.60.120.200">
    <property type="match status" value="1"/>
</dbReference>
<dbReference type="InterPro" id="IPR051795">
    <property type="entry name" value="Glycosyl_Hydrlase_43"/>
</dbReference>
<dbReference type="STRING" id="474950.SAMN05421771_3319"/>
<dbReference type="GO" id="GO:0005975">
    <property type="term" value="P:carbohydrate metabolic process"/>
    <property type="evidence" value="ECO:0007669"/>
    <property type="project" value="InterPro"/>
</dbReference>
<dbReference type="InterPro" id="IPR041542">
    <property type="entry name" value="GH43_C2"/>
</dbReference>
<dbReference type="EMBL" id="FOZL01000001">
    <property type="protein sequence ID" value="SFS18026.1"/>
    <property type="molecule type" value="Genomic_DNA"/>
</dbReference>
<dbReference type="SUPFAM" id="SSF49899">
    <property type="entry name" value="Concanavalin A-like lectins/glucanases"/>
    <property type="match status" value="1"/>
</dbReference>
<dbReference type="PANTHER" id="PTHR42812">
    <property type="entry name" value="BETA-XYLOSIDASE"/>
    <property type="match status" value="1"/>
</dbReference>
<organism evidence="9 10">
    <name type="scientific">Granulicella pectinivorans</name>
    <dbReference type="NCBI Taxonomy" id="474950"/>
    <lineage>
        <taxon>Bacteria</taxon>
        <taxon>Pseudomonadati</taxon>
        <taxon>Acidobacteriota</taxon>
        <taxon>Terriglobia</taxon>
        <taxon>Terriglobales</taxon>
        <taxon>Acidobacteriaceae</taxon>
        <taxon>Granulicella</taxon>
    </lineage>
</organism>
<feature type="domain" description="Beta-xylosidase C-terminal Concanavalin A-like" evidence="8">
    <location>
        <begin position="318"/>
        <end position="502"/>
    </location>
</feature>
<evidence type="ECO:0000313" key="9">
    <source>
        <dbReference type="EMBL" id="SFS18026.1"/>
    </source>
</evidence>
<feature type="signal peptide" evidence="7">
    <location>
        <begin position="1"/>
        <end position="18"/>
    </location>
</feature>
<dbReference type="AlphaFoldDB" id="A0A1I6MQR6"/>
<dbReference type="InterPro" id="IPR023296">
    <property type="entry name" value="Glyco_hydro_beta-prop_sf"/>
</dbReference>
<keyword evidence="2 6" id="KW-0378">Hydrolase</keyword>
<dbReference type="OrthoDB" id="9801455at2"/>
<feature type="active site" description="Proton acceptor" evidence="4">
    <location>
        <position position="32"/>
    </location>
</feature>
<keyword evidence="7" id="KW-0732">Signal</keyword>